<dbReference type="VEuPathDB" id="TrichDB:TVAG_161610"/>
<dbReference type="FunFam" id="2.30.250.10:FF:000007">
    <property type="entry name" value="Clan MH, family M18, aspartyl aminopeptidase-like metallopeptidase"/>
    <property type="match status" value="1"/>
</dbReference>
<evidence type="ECO:0000256" key="9">
    <source>
        <dbReference type="ARBA" id="ARBA00022833"/>
    </source>
</evidence>
<evidence type="ECO:0000256" key="10">
    <source>
        <dbReference type="ARBA" id="ARBA00023049"/>
    </source>
</evidence>
<comment type="catalytic activity">
    <reaction evidence="1">
        <text>Release of an N-terminal aspartate or glutamate from a peptide, with a preference for aspartate.</text>
        <dbReference type="EC" id="3.4.11.21"/>
    </reaction>
</comment>
<dbReference type="GO" id="GO:0008237">
    <property type="term" value="F:metallopeptidase activity"/>
    <property type="evidence" value="ECO:0007669"/>
    <property type="project" value="UniProtKB-KW"/>
</dbReference>
<dbReference type="Gene3D" id="2.30.250.10">
    <property type="entry name" value="Aminopeptidase i, Domain 2"/>
    <property type="match status" value="1"/>
</dbReference>
<keyword evidence="6 11" id="KW-0645">Protease</keyword>
<dbReference type="STRING" id="5722.A2EUN4"/>
<dbReference type="PANTHER" id="PTHR28570">
    <property type="entry name" value="ASPARTYL AMINOPEPTIDASE"/>
    <property type="match status" value="1"/>
</dbReference>
<keyword evidence="8 11" id="KW-0378">Hydrolase</keyword>
<reference evidence="12" key="1">
    <citation type="submission" date="2006-10" db="EMBL/GenBank/DDBJ databases">
        <authorList>
            <person name="Amadeo P."/>
            <person name="Zhao Q."/>
            <person name="Wortman J."/>
            <person name="Fraser-Liggett C."/>
            <person name="Carlton J."/>
        </authorList>
    </citation>
    <scope>NUCLEOTIDE SEQUENCE</scope>
    <source>
        <strain evidence="12">G3</strain>
    </source>
</reference>
<proteinExistence type="inferred from homology"/>
<dbReference type="EMBL" id="DS113499">
    <property type="protein sequence ID" value="EAY03622.1"/>
    <property type="molecule type" value="Genomic_DNA"/>
</dbReference>
<dbReference type="PANTHER" id="PTHR28570:SF3">
    <property type="entry name" value="ASPARTYL AMINOPEPTIDASE"/>
    <property type="match status" value="1"/>
</dbReference>
<keyword evidence="13" id="KW-1185">Reference proteome</keyword>
<dbReference type="VEuPathDB" id="TrichDB:TVAGG3_0255700"/>
<evidence type="ECO:0000313" key="12">
    <source>
        <dbReference type="EMBL" id="EAY03622.1"/>
    </source>
</evidence>
<dbReference type="KEGG" id="tva:75646968"/>
<name>A2EUN4_TRIV3</name>
<dbReference type="SMR" id="A2EUN4"/>
<comment type="cofactor">
    <cofactor evidence="2">
        <name>Zn(2+)</name>
        <dbReference type="ChEBI" id="CHEBI:29105"/>
    </cofactor>
</comment>
<dbReference type="GO" id="GO:0004177">
    <property type="term" value="F:aminopeptidase activity"/>
    <property type="evidence" value="ECO:0007669"/>
    <property type="project" value="UniProtKB-KW"/>
</dbReference>
<dbReference type="PRINTS" id="PR00932">
    <property type="entry name" value="AMINO1PTASE"/>
</dbReference>
<dbReference type="Proteomes" id="UP000001542">
    <property type="component" value="Unassembled WGS sequence"/>
</dbReference>
<keyword evidence="5 11" id="KW-0031">Aminopeptidase</keyword>
<protein>
    <recommendedName>
        <fullName evidence="4">aspartyl aminopeptidase</fullName>
        <ecNumber evidence="4">3.4.11.21</ecNumber>
    </recommendedName>
</protein>
<evidence type="ECO:0000256" key="4">
    <source>
        <dbReference type="ARBA" id="ARBA00011965"/>
    </source>
</evidence>
<dbReference type="InParanoid" id="A2EUN4"/>
<keyword evidence="9 11" id="KW-0862">Zinc</keyword>
<comment type="similarity">
    <text evidence="3 11">Belongs to the peptidase M18 family.</text>
</comment>
<dbReference type="RefSeq" id="XP_001315845.1">
    <property type="nucleotide sequence ID" value="XM_001315810.1"/>
</dbReference>
<evidence type="ECO:0000256" key="6">
    <source>
        <dbReference type="ARBA" id="ARBA00022670"/>
    </source>
</evidence>
<evidence type="ECO:0000256" key="8">
    <source>
        <dbReference type="ARBA" id="ARBA00022801"/>
    </source>
</evidence>
<dbReference type="AlphaFoldDB" id="A2EUN4"/>
<evidence type="ECO:0000256" key="2">
    <source>
        <dbReference type="ARBA" id="ARBA00001947"/>
    </source>
</evidence>
<evidence type="ECO:0000256" key="11">
    <source>
        <dbReference type="RuleBase" id="RU004386"/>
    </source>
</evidence>
<evidence type="ECO:0000256" key="3">
    <source>
        <dbReference type="ARBA" id="ARBA00008290"/>
    </source>
</evidence>
<accession>A2EUN4</accession>
<dbReference type="GO" id="GO:0008270">
    <property type="term" value="F:zinc ion binding"/>
    <property type="evidence" value="ECO:0007669"/>
    <property type="project" value="InterPro"/>
</dbReference>
<evidence type="ECO:0000256" key="1">
    <source>
        <dbReference type="ARBA" id="ARBA00001335"/>
    </source>
</evidence>
<dbReference type="EC" id="3.4.11.21" evidence="4"/>
<evidence type="ECO:0000313" key="13">
    <source>
        <dbReference type="Proteomes" id="UP000001542"/>
    </source>
</evidence>
<dbReference type="Gene3D" id="3.40.630.10">
    <property type="entry name" value="Zn peptidases"/>
    <property type="match status" value="1"/>
</dbReference>
<organism evidence="12 13">
    <name type="scientific">Trichomonas vaginalis (strain ATCC PRA-98 / G3)</name>
    <dbReference type="NCBI Taxonomy" id="412133"/>
    <lineage>
        <taxon>Eukaryota</taxon>
        <taxon>Metamonada</taxon>
        <taxon>Parabasalia</taxon>
        <taxon>Trichomonadida</taxon>
        <taxon>Trichomonadidae</taxon>
        <taxon>Trichomonas</taxon>
    </lineage>
</organism>
<dbReference type="InterPro" id="IPR023358">
    <property type="entry name" value="Peptidase_M18_dom2"/>
</dbReference>
<gene>
    <name evidence="12" type="ORF">TVAG_161610</name>
</gene>
<keyword evidence="10 11" id="KW-0482">Metalloprotease</keyword>
<evidence type="ECO:0000256" key="5">
    <source>
        <dbReference type="ARBA" id="ARBA00022438"/>
    </source>
</evidence>
<dbReference type="eggNOG" id="KOG2596">
    <property type="taxonomic scope" value="Eukaryota"/>
</dbReference>
<dbReference type="SUPFAM" id="SSF101821">
    <property type="entry name" value="Aminopeptidase/glucanase lid domain"/>
    <property type="match status" value="1"/>
</dbReference>
<dbReference type="GO" id="GO:0006508">
    <property type="term" value="P:proteolysis"/>
    <property type="evidence" value="ECO:0007669"/>
    <property type="project" value="UniProtKB-KW"/>
</dbReference>
<dbReference type="OrthoDB" id="9880441at2759"/>
<evidence type="ECO:0000256" key="7">
    <source>
        <dbReference type="ARBA" id="ARBA00022723"/>
    </source>
</evidence>
<dbReference type="GO" id="GO:0005737">
    <property type="term" value="C:cytoplasm"/>
    <property type="evidence" value="ECO:0007669"/>
    <property type="project" value="UniProtKB-ARBA"/>
</dbReference>
<dbReference type="SUPFAM" id="SSF53187">
    <property type="entry name" value="Zn-dependent exopeptidases"/>
    <property type="match status" value="1"/>
</dbReference>
<sequence length="422" mass="47074">MELVDDFIEFMDFCTDPMAFCIYASKLLEENGYVHVQENNLPKELPKKGYLIRSHKSFIAYNAAWFKGAVVTGAHSDSPILKLKNNIEKTTDLYHLLNTANYTGGLSHSTFGRDLKLKGLVYYLENGTLQTKYIDSKRPIGFIPFPEVSLMDKFSLTPEFNRDNNMRIVVGTKGTTPVYEYLAGLAEIPVDSIVSTDLYLADINKAKVDGEFLTSARLDNLVSSYCSLKAFIESEPKDTLNMICVFDNEENGSHTLNGALGDFFERTLRFITSRSNVNLEVLKRNSLIISADANHGSHPNYAGLYEKNHQPGLGQGLMMRGTGQNTTSLSFRGIITMKEASKLANQQITVTAKRNGRGSGGTIGPKMEFLNGMPVIDVGSPMLGMHSYRETMCYKDLKAQLDIIKYTYLNYADILARMDGNN</sequence>
<dbReference type="Pfam" id="PF02127">
    <property type="entry name" value="Peptidase_M18"/>
    <property type="match status" value="1"/>
</dbReference>
<keyword evidence="7 11" id="KW-0479">Metal-binding</keyword>
<reference evidence="12" key="2">
    <citation type="journal article" date="2007" name="Science">
        <title>Draft genome sequence of the sexually transmitted pathogen Trichomonas vaginalis.</title>
        <authorList>
            <person name="Carlton J.M."/>
            <person name="Hirt R.P."/>
            <person name="Silva J.C."/>
            <person name="Delcher A.L."/>
            <person name="Schatz M."/>
            <person name="Zhao Q."/>
            <person name="Wortman J.R."/>
            <person name="Bidwell S.L."/>
            <person name="Alsmark U.C.M."/>
            <person name="Besteiro S."/>
            <person name="Sicheritz-Ponten T."/>
            <person name="Noel C.J."/>
            <person name="Dacks J.B."/>
            <person name="Foster P.G."/>
            <person name="Simillion C."/>
            <person name="Van de Peer Y."/>
            <person name="Miranda-Saavedra D."/>
            <person name="Barton G.J."/>
            <person name="Westrop G.D."/>
            <person name="Mueller S."/>
            <person name="Dessi D."/>
            <person name="Fiori P.L."/>
            <person name="Ren Q."/>
            <person name="Paulsen I."/>
            <person name="Zhang H."/>
            <person name="Bastida-Corcuera F.D."/>
            <person name="Simoes-Barbosa A."/>
            <person name="Brown M.T."/>
            <person name="Hayes R.D."/>
            <person name="Mukherjee M."/>
            <person name="Okumura C.Y."/>
            <person name="Schneider R."/>
            <person name="Smith A.J."/>
            <person name="Vanacova S."/>
            <person name="Villalvazo M."/>
            <person name="Haas B.J."/>
            <person name="Pertea M."/>
            <person name="Feldblyum T.V."/>
            <person name="Utterback T.R."/>
            <person name="Shu C.L."/>
            <person name="Osoegawa K."/>
            <person name="de Jong P.J."/>
            <person name="Hrdy I."/>
            <person name="Horvathova L."/>
            <person name="Zubacova Z."/>
            <person name="Dolezal P."/>
            <person name="Malik S.B."/>
            <person name="Logsdon J.M. Jr."/>
            <person name="Henze K."/>
            <person name="Gupta A."/>
            <person name="Wang C.C."/>
            <person name="Dunne R.L."/>
            <person name="Upcroft J.A."/>
            <person name="Upcroft P."/>
            <person name="White O."/>
            <person name="Salzberg S.L."/>
            <person name="Tang P."/>
            <person name="Chiu C.-H."/>
            <person name="Lee Y.-S."/>
            <person name="Embley T.M."/>
            <person name="Coombs G.H."/>
            <person name="Mottram J.C."/>
            <person name="Tachezy J."/>
            <person name="Fraser-Liggett C.M."/>
            <person name="Johnson P.J."/>
        </authorList>
    </citation>
    <scope>NUCLEOTIDE SEQUENCE [LARGE SCALE GENOMIC DNA]</scope>
    <source>
        <strain evidence="12">G3</strain>
    </source>
</reference>
<dbReference type="InterPro" id="IPR001948">
    <property type="entry name" value="Peptidase_M18"/>
</dbReference>